<keyword evidence="3" id="KW-1185">Reference proteome</keyword>
<evidence type="ECO:0000313" key="2">
    <source>
        <dbReference type="EMBL" id="KAK2099669.1"/>
    </source>
</evidence>
<sequence length="100" mass="10622">MIHQKLNIALHIKPFTAKLDQETPQPSSLLPGPDVRDNLDGRLGGPGLPDVLLHGQEAGTEKPAYSGGYVDNRSESASSPYAALRLPTAIRTPALPEALT</sequence>
<gene>
    <name evidence="2" type="ORF">P7K49_021017</name>
</gene>
<comment type="caution">
    <text evidence="2">The sequence shown here is derived from an EMBL/GenBank/DDBJ whole genome shotgun (WGS) entry which is preliminary data.</text>
</comment>
<evidence type="ECO:0000256" key="1">
    <source>
        <dbReference type="SAM" id="MobiDB-lite"/>
    </source>
</evidence>
<name>A0ABQ9US55_SAGOE</name>
<accession>A0ABQ9US55</accession>
<proteinExistence type="predicted"/>
<dbReference type="EMBL" id="JASSZA010000010">
    <property type="protein sequence ID" value="KAK2099669.1"/>
    <property type="molecule type" value="Genomic_DNA"/>
</dbReference>
<organism evidence="2 3">
    <name type="scientific">Saguinus oedipus</name>
    <name type="common">Cotton-top tamarin</name>
    <name type="synonym">Oedipomidas oedipus</name>
    <dbReference type="NCBI Taxonomy" id="9490"/>
    <lineage>
        <taxon>Eukaryota</taxon>
        <taxon>Metazoa</taxon>
        <taxon>Chordata</taxon>
        <taxon>Craniata</taxon>
        <taxon>Vertebrata</taxon>
        <taxon>Euteleostomi</taxon>
        <taxon>Mammalia</taxon>
        <taxon>Eutheria</taxon>
        <taxon>Euarchontoglires</taxon>
        <taxon>Primates</taxon>
        <taxon>Haplorrhini</taxon>
        <taxon>Platyrrhini</taxon>
        <taxon>Cebidae</taxon>
        <taxon>Callitrichinae</taxon>
        <taxon>Saguinus</taxon>
    </lineage>
</organism>
<feature type="region of interest" description="Disordered" evidence="1">
    <location>
        <begin position="16"/>
        <end position="50"/>
    </location>
</feature>
<reference evidence="2 3" key="1">
    <citation type="submission" date="2023-05" db="EMBL/GenBank/DDBJ databases">
        <title>B98-5 Cell Line De Novo Hybrid Assembly: An Optical Mapping Approach.</title>
        <authorList>
            <person name="Kananen K."/>
            <person name="Auerbach J.A."/>
            <person name="Kautto E."/>
            <person name="Blachly J.S."/>
        </authorList>
    </citation>
    <scope>NUCLEOTIDE SEQUENCE [LARGE SCALE GENOMIC DNA]</scope>
    <source>
        <strain evidence="2">B95-8</strain>
        <tissue evidence="2">Cell line</tissue>
    </source>
</reference>
<protein>
    <submittedName>
        <fullName evidence="2">Uncharacterized protein</fullName>
    </submittedName>
</protein>
<dbReference type="Proteomes" id="UP001266305">
    <property type="component" value="Unassembled WGS sequence"/>
</dbReference>
<evidence type="ECO:0000313" key="3">
    <source>
        <dbReference type="Proteomes" id="UP001266305"/>
    </source>
</evidence>